<evidence type="ECO:0000313" key="2">
    <source>
        <dbReference type="EMBL" id="EMR71785.1"/>
    </source>
</evidence>
<feature type="compositionally biased region" description="Basic and acidic residues" evidence="1">
    <location>
        <begin position="36"/>
        <end position="51"/>
    </location>
</feature>
<evidence type="ECO:0000313" key="3">
    <source>
        <dbReference type="Proteomes" id="UP000012174"/>
    </source>
</evidence>
<dbReference type="AlphaFoldDB" id="M7TYM1"/>
<sequence length="148" mass="16623">MSIEQPMIDAEMPFKERSEEDRKFHEEHPTYGFQRRRPDQIHRRNGGKKDIPAAGPAATLSLASEVAPVTTSHDKDHNSEAILEDNAAAVFENKGMDIFENNGEVIYNPIGEYDGGFNLGQDFRGENDEVDFWGIGQHEESFAMPNGN</sequence>
<name>M7TYM1_EUTLA</name>
<protein>
    <submittedName>
        <fullName evidence="2">Uncharacterized protein</fullName>
    </submittedName>
</protein>
<accession>M7TYM1</accession>
<reference evidence="3" key="1">
    <citation type="journal article" date="2013" name="Genome Announc.">
        <title>Draft genome sequence of the grapevine dieback fungus Eutypa lata UCR-EL1.</title>
        <authorList>
            <person name="Blanco-Ulate B."/>
            <person name="Rolshausen P.E."/>
            <person name="Cantu D."/>
        </authorList>
    </citation>
    <scope>NUCLEOTIDE SEQUENCE [LARGE SCALE GENOMIC DNA]</scope>
    <source>
        <strain evidence="3">UCR-EL1</strain>
    </source>
</reference>
<gene>
    <name evidence="2" type="ORF">UCREL1_1168</name>
</gene>
<keyword evidence="3" id="KW-1185">Reference proteome</keyword>
<proteinExistence type="predicted"/>
<evidence type="ECO:0000256" key="1">
    <source>
        <dbReference type="SAM" id="MobiDB-lite"/>
    </source>
</evidence>
<dbReference type="Proteomes" id="UP000012174">
    <property type="component" value="Unassembled WGS sequence"/>
</dbReference>
<feature type="region of interest" description="Disordered" evidence="1">
    <location>
        <begin position="1"/>
        <end position="54"/>
    </location>
</feature>
<organism evidence="2 3">
    <name type="scientific">Eutypa lata (strain UCR-EL1)</name>
    <name type="common">Grapevine dieback disease fungus</name>
    <name type="synonym">Eutypa armeniacae</name>
    <dbReference type="NCBI Taxonomy" id="1287681"/>
    <lineage>
        <taxon>Eukaryota</taxon>
        <taxon>Fungi</taxon>
        <taxon>Dikarya</taxon>
        <taxon>Ascomycota</taxon>
        <taxon>Pezizomycotina</taxon>
        <taxon>Sordariomycetes</taxon>
        <taxon>Xylariomycetidae</taxon>
        <taxon>Xylariales</taxon>
        <taxon>Diatrypaceae</taxon>
        <taxon>Eutypa</taxon>
    </lineage>
</organism>
<dbReference type="EMBL" id="KB705581">
    <property type="protein sequence ID" value="EMR71785.1"/>
    <property type="molecule type" value="Genomic_DNA"/>
</dbReference>
<dbReference type="KEGG" id="ela:UCREL1_1168"/>
<dbReference type="HOGENOM" id="CLU_1758805_0_0_1"/>
<feature type="compositionally biased region" description="Basic and acidic residues" evidence="1">
    <location>
        <begin position="12"/>
        <end position="29"/>
    </location>
</feature>